<proteinExistence type="inferred from homology"/>
<feature type="region of interest" description="Disordered" evidence="4">
    <location>
        <begin position="674"/>
        <end position="695"/>
    </location>
</feature>
<keyword evidence="3" id="KW-0175">Coiled coil</keyword>
<feature type="region of interest" description="Disordered" evidence="4">
    <location>
        <begin position="999"/>
        <end position="1029"/>
    </location>
</feature>
<dbReference type="GO" id="GO:0016491">
    <property type="term" value="F:oxidoreductase activity"/>
    <property type="evidence" value="ECO:0007669"/>
    <property type="project" value="UniProtKB-KW"/>
</dbReference>
<feature type="compositionally biased region" description="Basic and acidic residues" evidence="4">
    <location>
        <begin position="622"/>
        <end position="634"/>
    </location>
</feature>
<dbReference type="SUPFAM" id="SSF56176">
    <property type="entry name" value="FAD-binding/transporter-associated domain-like"/>
    <property type="match status" value="1"/>
</dbReference>
<feature type="domain" description="FAD-binding PCMH-type" evidence="6">
    <location>
        <begin position="114"/>
        <end position="298"/>
    </location>
</feature>
<organism evidence="7 8">
    <name type="scientific">Exophiala mesophila</name>
    <name type="common">Black yeast-like fungus</name>
    <dbReference type="NCBI Taxonomy" id="212818"/>
    <lineage>
        <taxon>Eukaryota</taxon>
        <taxon>Fungi</taxon>
        <taxon>Dikarya</taxon>
        <taxon>Ascomycota</taxon>
        <taxon>Pezizomycotina</taxon>
        <taxon>Eurotiomycetes</taxon>
        <taxon>Chaetothyriomycetidae</taxon>
        <taxon>Chaetothyriales</taxon>
        <taxon>Herpotrichiellaceae</taxon>
        <taxon>Exophiala</taxon>
    </lineage>
</organism>
<gene>
    <name evidence="7" type="ORF">B0A52_05977</name>
</gene>
<feature type="compositionally biased region" description="Basic and acidic residues" evidence="4">
    <location>
        <begin position="1369"/>
        <end position="1392"/>
    </location>
</feature>
<evidence type="ECO:0000256" key="2">
    <source>
        <dbReference type="ARBA" id="ARBA00023002"/>
    </source>
</evidence>
<protein>
    <recommendedName>
        <fullName evidence="6">FAD-binding PCMH-type domain-containing protein</fullName>
    </recommendedName>
</protein>
<dbReference type="OrthoDB" id="9983560at2759"/>
<dbReference type="GO" id="GO:0071949">
    <property type="term" value="F:FAD binding"/>
    <property type="evidence" value="ECO:0007669"/>
    <property type="project" value="InterPro"/>
</dbReference>
<feature type="region of interest" description="Disordered" evidence="4">
    <location>
        <begin position="831"/>
        <end position="859"/>
    </location>
</feature>
<dbReference type="PANTHER" id="PTHR13878">
    <property type="entry name" value="GULONOLACTONE OXIDASE"/>
    <property type="match status" value="1"/>
</dbReference>
<feature type="region of interest" description="Disordered" evidence="4">
    <location>
        <begin position="1561"/>
        <end position="1627"/>
    </location>
</feature>
<reference evidence="7 8" key="1">
    <citation type="submission" date="2017-03" db="EMBL/GenBank/DDBJ databases">
        <title>Genomes of endolithic fungi from Antarctica.</title>
        <authorList>
            <person name="Coleine C."/>
            <person name="Masonjones S."/>
            <person name="Stajich J.E."/>
        </authorList>
    </citation>
    <scope>NUCLEOTIDE SEQUENCE [LARGE SCALE GENOMIC DNA]</scope>
    <source>
        <strain evidence="7 8">CCFEE 6314</strain>
    </source>
</reference>
<feature type="signal peptide" evidence="5">
    <location>
        <begin position="1"/>
        <end position="19"/>
    </location>
</feature>
<feature type="region of interest" description="Disordered" evidence="4">
    <location>
        <begin position="743"/>
        <end position="772"/>
    </location>
</feature>
<evidence type="ECO:0000256" key="4">
    <source>
        <dbReference type="SAM" id="MobiDB-lite"/>
    </source>
</evidence>
<dbReference type="PROSITE" id="PS51387">
    <property type="entry name" value="FAD_PCMH"/>
    <property type="match status" value="1"/>
</dbReference>
<feature type="compositionally biased region" description="Polar residues" evidence="4">
    <location>
        <begin position="1188"/>
        <end position="1200"/>
    </location>
</feature>
<dbReference type="Gene3D" id="3.30.465.10">
    <property type="match status" value="2"/>
</dbReference>
<feature type="compositionally biased region" description="Polar residues" evidence="4">
    <location>
        <begin position="674"/>
        <end position="686"/>
    </location>
</feature>
<dbReference type="EMBL" id="NAJM01000023">
    <property type="protein sequence ID" value="RVX70478.1"/>
    <property type="molecule type" value="Genomic_DNA"/>
</dbReference>
<feature type="compositionally biased region" description="Polar residues" evidence="4">
    <location>
        <begin position="1490"/>
        <end position="1506"/>
    </location>
</feature>
<dbReference type="InterPro" id="IPR050432">
    <property type="entry name" value="FAD-linked_Oxidoreductases_BP"/>
</dbReference>
<feature type="compositionally biased region" description="Polar residues" evidence="4">
    <location>
        <begin position="1237"/>
        <end position="1247"/>
    </location>
</feature>
<dbReference type="Pfam" id="PF08031">
    <property type="entry name" value="BBE"/>
    <property type="match status" value="1"/>
</dbReference>
<feature type="compositionally biased region" description="Polar residues" evidence="4">
    <location>
        <begin position="743"/>
        <end position="767"/>
    </location>
</feature>
<evidence type="ECO:0000256" key="3">
    <source>
        <dbReference type="SAM" id="Coils"/>
    </source>
</evidence>
<feature type="compositionally biased region" description="Basic and acidic residues" evidence="4">
    <location>
        <begin position="948"/>
        <end position="959"/>
    </location>
</feature>
<feature type="coiled-coil region" evidence="3">
    <location>
        <begin position="1525"/>
        <end position="1552"/>
    </location>
</feature>
<dbReference type="VEuPathDB" id="FungiDB:PV10_06518"/>
<dbReference type="InterPro" id="IPR016166">
    <property type="entry name" value="FAD-bd_PCMH"/>
</dbReference>
<feature type="region of interest" description="Disordered" evidence="4">
    <location>
        <begin position="881"/>
        <end position="900"/>
    </location>
</feature>
<dbReference type="PANTHER" id="PTHR13878:SF91">
    <property type="entry name" value="FAD BINDING DOMAIN PROTEIN (AFU_ORTHOLOGUE AFUA_6G12070)-RELATED"/>
    <property type="match status" value="1"/>
</dbReference>
<feature type="compositionally biased region" description="Basic and acidic residues" evidence="4">
    <location>
        <begin position="1162"/>
        <end position="1187"/>
    </location>
</feature>
<evidence type="ECO:0000256" key="5">
    <source>
        <dbReference type="SAM" id="SignalP"/>
    </source>
</evidence>
<dbReference type="Proteomes" id="UP000288859">
    <property type="component" value="Unassembled WGS sequence"/>
</dbReference>
<comment type="similarity">
    <text evidence="1">Belongs to the oxygen-dependent FAD-linked oxidoreductase family.</text>
</comment>
<comment type="caution">
    <text evidence="7">The sequence shown here is derived from an EMBL/GenBank/DDBJ whole genome shotgun (WGS) entry which is preliminary data.</text>
</comment>
<feature type="compositionally biased region" description="Basic and acidic residues" evidence="4">
    <location>
        <begin position="563"/>
        <end position="575"/>
    </location>
</feature>
<feature type="compositionally biased region" description="Polar residues" evidence="4">
    <location>
        <begin position="960"/>
        <end position="978"/>
    </location>
</feature>
<dbReference type="InterPro" id="IPR012951">
    <property type="entry name" value="BBE"/>
</dbReference>
<feature type="compositionally biased region" description="Polar residues" evidence="4">
    <location>
        <begin position="844"/>
        <end position="855"/>
    </location>
</feature>
<evidence type="ECO:0000256" key="1">
    <source>
        <dbReference type="ARBA" id="ARBA00005466"/>
    </source>
</evidence>
<sequence>MFLLAFLLFFLPDLGLATARRPRQRYRYGDAGWPDDRTWQAFNESVSGRLVRTFPSAAVCHQDQYDADRCAEARADWSNSFWRTNQSGAYTAMAWEVGDQQCLINGPDTDPCEQGLVPYFSIAAESVEDIQAAVKFASKQDLYLAVKNTGHDHLGRSSGQGSFSIWTHNLKGREWTDAFTAQGAPPGTEGIPAVTLQAGEQWLDVYEAAAKQGVIVVGGHARTVGAAGGWLTGGGHSAWSNLYGLGVDNLLQATLVNACGDHVTINQYTDPDHFWALRGGGGSAWGVITSVTYKTHPEPANGIQVAFVQINATNQESLRPVLEKTLGAIVNVTDAGYTGYGFLLGGISAVLIRPGGTEEDLEKCFASFSEVAQIKGASPVFFNMTYPRWSDYTVDFLSDPNIAHNVMDASRLLTPSMAFDKADEIVDLILEVGEEHAPFFNFIGHVNSDQREATSVHPVWREGRGVLSFGTDWEDTASDDEKKSKRDWLVKISQRWDEIAGASGGTYMNEANPYEPNWENAFWGSNYDRLLQIKRELDPTNLLASKVKRWGLYPAPDESSPDVDQHHDRDRDRQAKGAVNKRSGHQRPMRNHPPSDSLPTPRFRSTRENLSVDTDDEPLPVSRERFVPVQKQREATPQSAGHPQWSLIDADDDIYELIEVPQVSNVTSLPGDTAANDQLSDVQHPTSGRDRHFRGPASDIDFTTPSPIQTPILNAASDVDFTTPSPIQTPTLNAASDVDFTTPSPIQSPILNPTGSLGKRTASSNEPVANKRRLCVTQQAQKILSSPLTDNLDAKPYSLMSARYDDFSDHGTRARQSSIAPFLSTRISGRTDSAAAMPDDEQSQDAQSSKNTQDDSGMLNFDLDLPYNFLETSQDAIDPTLITGPTLEEQEAGAKKSRMLREKAWGRASNLNVAMSTNDSTTPDSHPDQPPSDSYESTSQASSPGIDGDTRHVEEEGHSENQVNRHPQESDATFNDETPLNDIRQSQESNAPDNETLLNDIRRSQESHSTNNDAPLNEMRRPVPRPHESHATNLEKHLNDLQRSHESNASARETHLKDIRRSHESNSTHFERPLSDIRRPHKSNNAADRQTHLNDIGRPQGSQPKYHDAPMNDIRPPPPRESHATNHDIRRPRPPERHATDHGPSLKDIQQPHPHESYATNHDIRRPQGSHPNDRDVPVNDIRRPESHATNNDAPLNNNQQRHRKSSTADHGTHLINIRRPHEGGATERERPLNDIHPTTATGKANDIHPTTATREASDVHSTPKTANVAPRPSGFEMLASRRGNHFWSTNDHRGAALAPVAVTHPDNGKTPSKQKAPFGTRIPTQVADNLTEELPNASPVKETEQRLNHRLPLMNRNEGTRQATRAPDVSDRPAREITLGEHNQSQDRPREVGGSSIEIARDAVELTLPHKFDTWSEEAQQIIREHEIAKEANRDLEALFLAVDRIAQLRSFGYLKAIEEKELYSVQQFLDLVGRRKLSGKRQRPDISKISSRMRQRVTATGGSLPTPNVVEQNIALLFPIEDIQDARNQMADLRAKIERLGAKRQNVSRSRACPSIQVTANRDENRESEDSQNLDIPVNIPVNASRHSRTPQVETLRTPFAPAVRPPPFSPSPPPPAPAAAPQIRGSQGFDQDLLDRMRKQSLARQSQPEENQSDEEDEAASSTAETTTESDDDEADSDSDGETSGPRELFEYTVSSIYAGVEDYDSGDEYICLKTTDMKKANQKVDKLATEFEKKYPPEEGLHFGRRSNRSSWENGLVERYVSLGEDEVREARFFVKRQIASVARSAYRIARTQDPVISRIFYKVEWEKVTEYEQQQEQEQEEEGEAHQDINWGPPERSTIPLHEILSFTTSAQANRHAADVWLAWYFRYFPGLEMERQRRLDAEEIERELEMKADFGLFAKEDSFYSGQVPENDGDGGELETPLRVRETFKIWVRKDHVYGPPN</sequence>
<feature type="region of interest" description="Disordered" evidence="4">
    <location>
        <begin position="1356"/>
        <end position="1394"/>
    </location>
</feature>
<dbReference type="InterPro" id="IPR006094">
    <property type="entry name" value="Oxid_FAD_bind_N"/>
</dbReference>
<feature type="compositionally biased region" description="Basic and acidic residues" evidence="4">
    <location>
        <begin position="1118"/>
        <end position="1145"/>
    </location>
</feature>
<feature type="region of interest" description="Disordered" evidence="4">
    <location>
        <begin position="1817"/>
        <end position="1836"/>
    </location>
</feature>
<evidence type="ECO:0000259" key="6">
    <source>
        <dbReference type="PROSITE" id="PS51387"/>
    </source>
</evidence>
<feature type="compositionally biased region" description="Pro residues" evidence="4">
    <location>
        <begin position="1606"/>
        <end position="1621"/>
    </location>
</feature>
<feature type="region of interest" description="Disordered" evidence="4">
    <location>
        <begin position="1041"/>
        <end position="1247"/>
    </location>
</feature>
<name>A0A438N4C5_EXOME</name>
<dbReference type="Pfam" id="PF01565">
    <property type="entry name" value="FAD_binding_4"/>
    <property type="match status" value="1"/>
</dbReference>
<feature type="compositionally biased region" description="Acidic residues" evidence="4">
    <location>
        <begin position="1671"/>
        <end position="1684"/>
    </location>
</feature>
<accession>A0A438N4C5</accession>
<keyword evidence="2" id="KW-0560">Oxidoreductase</keyword>
<feature type="region of interest" description="Disordered" evidence="4">
    <location>
        <begin position="1642"/>
        <end position="1693"/>
    </location>
</feature>
<feature type="compositionally biased region" description="Acidic residues" evidence="4">
    <location>
        <begin position="1818"/>
        <end position="1828"/>
    </location>
</feature>
<feature type="compositionally biased region" description="Basic and acidic residues" evidence="4">
    <location>
        <begin position="1041"/>
        <end position="1078"/>
    </location>
</feature>
<evidence type="ECO:0000313" key="7">
    <source>
        <dbReference type="EMBL" id="RVX70478.1"/>
    </source>
</evidence>
<evidence type="ECO:0000313" key="8">
    <source>
        <dbReference type="Proteomes" id="UP000288859"/>
    </source>
</evidence>
<feature type="region of interest" description="Disordered" evidence="4">
    <location>
        <begin position="914"/>
        <end position="978"/>
    </location>
</feature>
<feature type="region of interest" description="Disordered" evidence="4">
    <location>
        <begin position="1484"/>
        <end position="1506"/>
    </location>
</feature>
<keyword evidence="5" id="KW-0732">Signal</keyword>
<feature type="region of interest" description="Disordered" evidence="4">
    <location>
        <begin position="552"/>
        <end position="645"/>
    </location>
</feature>
<feature type="compositionally biased region" description="Basic and acidic residues" evidence="4">
    <location>
        <begin position="1220"/>
        <end position="1234"/>
    </location>
</feature>
<dbReference type="InterPro" id="IPR016169">
    <property type="entry name" value="FAD-bd_PCMH_sub2"/>
</dbReference>
<feature type="compositionally biased region" description="Basic and acidic residues" evidence="4">
    <location>
        <begin position="1018"/>
        <end position="1029"/>
    </location>
</feature>
<feature type="chain" id="PRO_5019388217" description="FAD-binding PCMH-type domain-containing protein" evidence="5">
    <location>
        <begin position="20"/>
        <end position="1948"/>
    </location>
</feature>
<dbReference type="InterPro" id="IPR036318">
    <property type="entry name" value="FAD-bd_PCMH-like_sf"/>
</dbReference>